<feature type="signal peptide" evidence="1">
    <location>
        <begin position="1"/>
        <end position="18"/>
    </location>
</feature>
<proteinExistence type="predicted"/>
<reference evidence="2" key="1">
    <citation type="submission" date="2014-11" db="EMBL/GenBank/DDBJ databases">
        <authorList>
            <person name="Amaro Gonzalez C."/>
        </authorList>
    </citation>
    <scope>NUCLEOTIDE SEQUENCE</scope>
</reference>
<accession>A0A0E9XNW7</accession>
<dbReference type="EMBL" id="GBXM01004253">
    <property type="protein sequence ID" value="JAI04325.1"/>
    <property type="molecule type" value="Transcribed_RNA"/>
</dbReference>
<evidence type="ECO:0000313" key="2">
    <source>
        <dbReference type="EMBL" id="JAI04325.1"/>
    </source>
</evidence>
<organism evidence="2">
    <name type="scientific">Anguilla anguilla</name>
    <name type="common">European freshwater eel</name>
    <name type="synonym">Muraena anguilla</name>
    <dbReference type="NCBI Taxonomy" id="7936"/>
    <lineage>
        <taxon>Eukaryota</taxon>
        <taxon>Metazoa</taxon>
        <taxon>Chordata</taxon>
        <taxon>Craniata</taxon>
        <taxon>Vertebrata</taxon>
        <taxon>Euteleostomi</taxon>
        <taxon>Actinopterygii</taxon>
        <taxon>Neopterygii</taxon>
        <taxon>Teleostei</taxon>
        <taxon>Anguilliformes</taxon>
        <taxon>Anguillidae</taxon>
        <taxon>Anguilla</taxon>
    </lineage>
</organism>
<sequence length="47" mass="5103">MLLIASVGIALMFCACSAMVKKLYKLPEYQVNTSKTGYGCTYHGTPV</sequence>
<feature type="chain" id="PRO_5002435268" evidence="1">
    <location>
        <begin position="19"/>
        <end position="47"/>
    </location>
</feature>
<reference evidence="2" key="2">
    <citation type="journal article" date="2015" name="Fish Shellfish Immunol.">
        <title>Early steps in the European eel (Anguilla anguilla)-Vibrio vulnificus interaction in the gills: Role of the RtxA13 toxin.</title>
        <authorList>
            <person name="Callol A."/>
            <person name="Pajuelo D."/>
            <person name="Ebbesson L."/>
            <person name="Teles M."/>
            <person name="MacKenzie S."/>
            <person name="Amaro C."/>
        </authorList>
    </citation>
    <scope>NUCLEOTIDE SEQUENCE</scope>
</reference>
<name>A0A0E9XNW7_ANGAN</name>
<dbReference type="AlphaFoldDB" id="A0A0E9XNW7"/>
<keyword evidence="1" id="KW-0732">Signal</keyword>
<evidence type="ECO:0000256" key="1">
    <source>
        <dbReference type="SAM" id="SignalP"/>
    </source>
</evidence>
<protein>
    <submittedName>
        <fullName evidence="2">Uncharacterized protein</fullName>
    </submittedName>
</protein>